<sequence>MSTGIMENLIRALSRGLHVIEYLQSHPPVSLAELHKGTDLPKVTLLRMLHTLQEEGWVYRGIGDDRYRLSYHLHHIGDNLMAVDALAEAAGPILDGLQADVLWPSDMAIRKGLVMAIVETTRKKQVVVVNRDSMGVEPEILRSAVGHAYFSFCSDTEREEILERLMLQKGEQGRLAQDKEWIEQMVGIVRKRGYGLRDAAAWPAPAGALGGLAVPVFVEERVKACINIVWPEGAVTTEQVEEIYFPRLRAAADELTAVLQEHFFLLY</sequence>
<keyword evidence="7" id="KW-1185">Reference proteome</keyword>
<keyword evidence="1" id="KW-0805">Transcription regulation</keyword>
<feature type="domain" description="HTH iclR-type" evidence="4">
    <location>
        <begin position="10"/>
        <end position="71"/>
    </location>
</feature>
<comment type="caution">
    <text evidence="6">The sequence shown here is derived from an EMBL/GenBank/DDBJ whole genome shotgun (WGS) entry which is preliminary data.</text>
</comment>
<dbReference type="AlphaFoldDB" id="A0A3P1SLB6"/>
<feature type="domain" description="IclR-ED" evidence="5">
    <location>
        <begin position="72"/>
        <end position="261"/>
    </location>
</feature>
<evidence type="ECO:0008006" key="8">
    <source>
        <dbReference type="Google" id="ProtNLM"/>
    </source>
</evidence>
<dbReference type="Gene3D" id="3.30.450.40">
    <property type="match status" value="1"/>
</dbReference>
<name>A0A3P1SLB6_9GAMM</name>
<dbReference type="Gene3D" id="1.10.10.10">
    <property type="entry name" value="Winged helix-like DNA-binding domain superfamily/Winged helix DNA-binding domain"/>
    <property type="match status" value="1"/>
</dbReference>
<evidence type="ECO:0000313" key="6">
    <source>
        <dbReference type="EMBL" id="RRC98041.1"/>
    </source>
</evidence>
<proteinExistence type="predicted"/>
<dbReference type="InterPro" id="IPR014757">
    <property type="entry name" value="Tscrpt_reg_IclR_C"/>
</dbReference>
<gene>
    <name evidence="6" type="ORF">EHS89_15825</name>
</gene>
<keyword evidence="2" id="KW-0238">DNA-binding</keyword>
<dbReference type="GO" id="GO:0003700">
    <property type="term" value="F:DNA-binding transcription factor activity"/>
    <property type="evidence" value="ECO:0007669"/>
    <property type="project" value="TreeGrafter"/>
</dbReference>
<dbReference type="OrthoDB" id="9807558at2"/>
<dbReference type="InterPro" id="IPR050707">
    <property type="entry name" value="HTH_MetabolicPath_Reg"/>
</dbReference>
<dbReference type="Proteomes" id="UP000267535">
    <property type="component" value="Unassembled WGS sequence"/>
</dbReference>
<dbReference type="SMART" id="SM00346">
    <property type="entry name" value="HTH_ICLR"/>
    <property type="match status" value="1"/>
</dbReference>
<dbReference type="Pfam" id="PF01614">
    <property type="entry name" value="IclR_C"/>
    <property type="match status" value="1"/>
</dbReference>
<dbReference type="Pfam" id="PF09339">
    <property type="entry name" value="HTH_IclR"/>
    <property type="match status" value="1"/>
</dbReference>
<dbReference type="SUPFAM" id="SSF55781">
    <property type="entry name" value="GAF domain-like"/>
    <property type="match status" value="1"/>
</dbReference>
<dbReference type="InterPro" id="IPR029016">
    <property type="entry name" value="GAF-like_dom_sf"/>
</dbReference>
<accession>A0A3P1SLB6</accession>
<dbReference type="SUPFAM" id="SSF46785">
    <property type="entry name" value="Winged helix' DNA-binding domain"/>
    <property type="match status" value="1"/>
</dbReference>
<dbReference type="EMBL" id="RQXV01000009">
    <property type="protein sequence ID" value="RRC98041.1"/>
    <property type="molecule type" value="Genomic_DNA"/>
</dbReference>
<dbReference type="PANTHER" id="PTHR30136:SF23">
    <property type="entry name" value="DNA-BINDING TRANSCRIPTIONAL ACTIVATOR MHPR"/>
    <property type="match status" value="1"/>
</dbReference>
<dbReference type="InterPro" id="IPR036390">
    <property type="entry name" value="WH_DNA-bd_sf"/>
</dbReference>
<reference evidence="6 7" key="1">
    <citation type="submission" date="2018-11" db="EMBL/GenBank/DDBJ databases">
        <title>The draft genome sequence of Amphritea balenae JAMM 1525T.</title>
        <authorList>
            <person name="Fang Z."/>
            <person name="Zhang Y."/>
            <person name="Han X."/>
        </authorList>
    </citation>
    <scope>NUCLEOTIDE SEQUENCE [LARGE SCALE GENOMIC DNA]</scope>
    <source>
        <strain evidence="6 7">JAMM 1525</strain>
    </source>
</reference>
<organism evidence="6 7">
    <name type="scientific">Amphritea balenae</name>
    <dbReference type="NCBI Taxonomy" id="452629"/>
    <lineage>
        <taxon>Bacteria</taxon>
        <taxon>Pseudomonadati</taxon>
        <taxon>Pseudomonadota</taxon>
        <taxon>Gammaproteobacteria</taxon>
        <taxon>Oceanospirillales</taxon>
        <taxon>Oceanospirillaceae</taxon>
        <taxon>Amphritea</taxon>
    </lineage>
</organism>
<dbReference type="PROSITE" id="PS51078">
    <property type="entry name" value="ICLR_ED"/>
    <property type="match status" value="1"/>
</dbReference>
<dbReference type="InterPro" id="IPR036388">
    <property type="entry name" value="WH-like_DNA-bd_sf"/>
</dbReference>
<keyword evidence="3" id="KW-0804">Transcription</keyword>
<evidence type="ECO:0000256" key="1">
    <source>
        <dbReference type="ARBA" id="ARBA00023015"/>
    </source>
</evidence>
<evidence type="ECO:0000259" key="4">
    <source>
        <dbReference type="PROSITE" id="PS51077"/>
    </source>
</evidence>
<protein>
    <recommendedName>
        <fullName evidence="8">IclR family transcriptional regulator</fullName>
    </recommendedName>
</protein>
<dbReference type="GO" id="GO:0003677">
    <property type="term" value="F:DNA binding"/>
    <property type="evidence" value="ECO:0007669"/>
    <property type="project" value="UniProtKB-KW"/>
</dbReference>
<evidence type="ECO:0000313" key="7">
    <source>
        <dbReference type="Proteomes" id="UP000267535"/>
    </source>
</evidence>
<dbReference type="PANTHER" id="PTHR30136">
    <property type="entry name" value="HELIX-TURN-HELIX TRANSCRIPTIONAL REGULATOR, ICLR FAMILY"/>
    <property type="match status" value="1"/>
</dbReference>
<dbReference type="PROSITE" id="PS51077">
    <property type="entry name" value="HTH_ICLR"/>
    <property type="match status" value="1"/>
</dbReference>
<evidence type="ECO:0000256" key="3">
    <source>
        <dbReference type="ARBA" id="ARBA00023163"/>
    </source>
</evidence>
<dbReference type="GO" id="GO:0045892">
    <property type="term" value="P:negative regulation of DNA-templated transcription"/>
    <property type="evidence" value="ECO:0007669"/>
    <property type="project" value="TreeGrafter"/>
</dbReference>
<evidence type="ECO:0000259" key="5">
    <source>
        <dbReference type="PROSITE" id="PS51078"/>
    </source>
</evidence>
<dbReference type="InterPro" id="IPR005471">
    <property type="entry name" value="Tscrpt_reg_IclR_N"/>
</dbReference>
<evidence type="ECO:0000256" key="2">
    <source>
        <dbReference type="ARBA" id="ARBA00023125"/>
    </source>
</evidence>